<comment type="similarity">
    <text evidence="8">Belongs to the binding-protein-dependent transport system permease family.</text>
</comment>
<feature type="transmembrane region" description="Helical" evidence="8">
    <location>
        <begin position="52"/>
        <end position="75"/>
    </location>
</feature>
<dbReference type="Proteomes" id="UP001218362">
    <property type="component" value="Chromosome"/>
</dbReference>
<dbReference type="AlphaFoldDB" id="A0AAJ5X7J9"/>
<evidence type="ECO:0000256" key="5">
    <source>
        <dbReference type="ARBA" id="ARBA00023136"/>
    </source>
</evidence>
<dbReference type="PANTHER" id="PTHR30177:SF4">
    <property type="entry name" value="OSMOPROTECTANT IMPORT PERMEASE PROTEIN OSMW"/>
    <property type="match status" value="1"/>
</dbReference>
<dbReference type="KEGG" id="acob:P0Y56_05850"/>
<dbReference type="GO" id="GO:0043190">
    <property type="term" value="C:ATP-binding cassette (ABC) transporter complex"/>
    <property type="evidence" value="ECO:0007669"/>
    <property type="project" value="InterPro"/>
</dbReference>
<evidence type="ECO:0000313" key="11">
    <source>
        <dbReference type="Proteomes" id="UP001218362"/>
    </source>
</evidence>
<evidence type="ECO:0000256" key="4">
    <source>
        <dbReference type="ARBA" id="ARBA00022989"/>
    </source>
</evidence>
<feature type="transmembrane region" description="Helical" evidence="8">
    <location>
        <begin position="81"/>
        <end position="104"/>
    </location>
</feature>
<proteinExistence type="inferred from homology"/>
<dbReference type="Gene3D" id="1.10.3720.10">
    <property type="entry name" value="MetI-like"/>
    <property type="match status" value="1"/>
</dbReference>
<organism evidence="10 11">
    <name type="scientific">Candidatus Andeanibacterium colombiense</name>
    <dbReference type="NCBI Taxonomy" id="3121345"/>
    <lineage>
        <taxon>Bacteria</taxon>
        <taxon>Pseudomonadati</taxon>
        <taxon>Pseudomonadota</taxon>
        <taxon>Alphaproteobacteria</taxon>
        <taxon>Sphingomonadales</taxon>
        <taxon>Sphingomonadaceae</taxon>
        <taxon>Candidatus Andeanibacterium</taxon>
    </lineage>
</organism>
<comment type="subcellular location">
    <subcellularLocation>
        <location evidence="1 8">Cell membrane</location>
        <topology evidence="1 8">Multi-pass membrane protein</topology>
    </subcellularLocation>
</comment>
<feature type="transmembrane region" description="Helical" evidence="8">
    <location>
        <begin position="220"/>
        <end position="240"/>
    </location>
</feature>
<comment type="similarity">
    <text evidence="6">In the C-terminal section; belongs to the OsmX family.</text>
</comment>
<dbReference type="InterPro" id="IPR051204">
    <property type="entry name" value="ABC_transp_perm/SBD"/>
</dbReference>
<dbReference type="SUPFAM" id="SSF53850">
    <property type="entry name" value="Periplasmic binding protein-like II"/>
    <property type="match status" value="1"/>
</dbReference>
<evidence type="ECO:0000256" key="3">
    <source>
        <dbReference type="ARBA" id="ARBA00022692"/>
    </source>
</evidence>
<dbReference type="SUPFAM" id="SSF161098">
    <property type="entry name" value="MetI-like"/>
    <property type="match status" value="1"/>
</dbReference>
<comment type="similarity">
    <text evidence="7">In the N-terminal section; belongs to the binding-protein-dependent transport system permease family.</text>
</comment>
<dbReference type="GO" id="GO:0022857">
    <property type="term" value="F:transmembrane transporter activity"/>
    <property type="evidence" value="ECO:0007669"/>
    <property type="project" value="InterPro"/>
</dbReference>
<evidence type="ECO:0000256" key="7">
    <source>
        <dbReference type="ARBA" id="ARBA00035652"/>
    </source>
</evidence>
<evidence type="ECO:0000256" key="1">
    <source>
        <dbReference type="ARBA" id="ARBA00004651"/>
    </source>
</evidence>
<reference evidence="10" key="1">
    <citation type="submission" date="2023-03" db="EMBL/GenBank/DDBJ databases">
        <title>Andean soil-derived lignocellulolytic bacterial consortium as a source of novel taxa and putative plastic-active enzymes.</title>
        <authorList>
            <person name="Diaz-Garcia L."/>
            <person name="Chuvochina M."/>
            <person name="Feuerriegel G."/>
            <person name="Bunk B."/>
            <person name="Sproer C."/>
            <person name="Streit W.R."/>
            <person name="Rodriguez L.M."/>
            <person name="Overmann J."/>
            <person name="Jimenez D.J."/>
        </authorList>
    </citation>
    <scope>NUCLEOTIDE SEQUENCE</scope>
    <source>
        <strain evidence="10">MAG 26</strain>
    </source>
</reference>
<protein>
    <submittedName>
        <fullName evidence="10">ABC transporter permease/substrate-binding protein</fullName>
    </submittedName>
</protein>
<dbReference type="InterPro" id="IPR035906">
    <property type="entry name" value="MetI-like_sf"/>
</dbReference>
<dbReference type="PROSITE" id="PS50928">
    <property type="entry name" value="ABC_TM1"/>
    <property type="match status" value="1"/>
</dbReference>
<feature type="transmembrane region" description="Helical" evidence="8">
    <location>
        <begin position="18"/>
        <end position="40"/>
    </location>
</feature>
<dbReference type="Gene3D" id="3.40.190.10">
    <property type="entry name" value="Periplasmic binding protein-like II"/>
    <property type="match status" value="1"/>
</dbReference>
<dbReference type="Pfam" id="PF04069">
    <property type="entry name" value="OpuAC"/>
    <property type="match status" value="1"/>
</dbReference>
<dbReference type="InterPro" id="IPR007210">
    <property type="entry name" value="ABC_Gly_betaine_transp_sub-bd"/>
</dbReference>
<gene>
    <name evidence="10" type="ORF">P0Y56_05850</name>
</gene>
<dbReference type="Gene3D" id="3.40.190.120">
    <property type="entry name" value="Osmoprotection protein (prox), domain 2"/>
    <property type="match status" value="1"/>
</dbReference>
<keyword evidence="4 8" id="KW-1133">Transmembrane helix</keyword>
<dbReference type="GO" id="GO:0031460">
    <property type="term" value="P:glycine betaine transport"/>
    <property type="evidence" value="ECO:0007669"/>
    <property type="project" value="TreeGrafter"/>
</dbReference>
<feature type="transmembrane region" description="Helical" evidence="8">
    <location>
        <begin position="187"/>
        <end position="208"/>
    </location>
</feature>
<evidence type="ECO:0000256" key="2">
    <source>
        <dbReference type="ARBA" id="ARBA00022448"/>
    </source>
</evidence>
<dbReference type="CDD" id="cd06261">
    <property type="entry name" value="TM_PBP2"/>
    <property type="match status" value="1"/>
</dbReference>
<keyword evidence="3 8" id="KW-0812">Transmembrane</keyword>
<evidence type="ECO:0000259" key="9">
    <source>
        <dbReference type="PROSITE" id="PS50928"/>
    </source>
</evidence>
<evidence type="ECO:0000256" key="8">
    <source>
        <dbReference type="RuleBase" id="RU363032"/>
    </source>
</evidence>
<name>A0AAJ5X7J9_9SPHN</name>
<keyword evidence="2 8" id="KW-0813">Transport</keyword>
<sequence length="511" mass="54211">MIWGVTIAELLRLMQAHLLLSACAVLAAAAIGLPIAIWAAHNRRASAPLLGAISLAQTIPGLALLALFYPLLLLIARATGWPIPALGFLPALLALTVYALLPIVRNGVAAIRGIDPALREAADGLGMTGTQRLRLVELPLGAPVILAGIRTAAVWTIGTATLATTIGQPSLGDLIFSGLQTENWQRVLVGCVAAAVLALVADGLLALIESGLARRSRPRWITGLALLLAASATAFVGPAGTQQRTIVVGAKNFSEQYILAGLIEDRLHRAGFKTERRDNLGSAIAYRAVAAGDIDVYVDYSGTLWANVLKRNDNPPSKEMLAALTSELAKRDGVTLQGSLGFENAYAFAMKRGRAEALGIRSLTDLASQAPQLKLASDLEFLSRPEWQAVDRAYGLRFRDARSYSPTFMYRALSDGAADVISAFSSDGRISAQDLVTLSDPRHALPGYDAVLLLRPGADPKLAEALKPLVGKIGIDAMRQANWMVDRDKDKRTPGEAAKWLGTTVEGRGGG</sequence>
<dbReference type="InterPro" id="IPR000515">
    <property type="entry name" value="MetI-like"/>
</dbReference>
<dbReference type="Pfam" id="PF00528">
    <property type="entry name" value="BPD_transp_1"/>
    <property type="match status" value="1"/>
</dbReference>
<evidence type="ECO:0000313" key="10">
    <source>
        <dbReference type="EMBL" id="WEK47818.1"/>
    </source>
</evidence>
<feature type="domain" description="ABC transmembrane type-1" evidence="9">
    <location>
        <begin position="14"/>
        <end position="205"/>
    </location>
</feature>
<accession>A0AAJ5X7J9</accession>
<dbReference type="PANTHER" id="PTHR30177">
    <property type="entry name" value="GLYCINE BETAINE/L-PROLINE TRANSPORT SYSTEM PERMEASE PROTEIN PROW"/>
    <property type="match status" value="1"/>
</dbReference>
<evidence type="ECO:0000256" key="6">
    <source>
        <dbReference type="ARBA" id="ARBA00035642"/>
    </source>
</evidence>
<feature type="transmembrane region" description="Helical" evidence="8">
    <location>
        <begin position="140"/>
        <end position="167"/>
    </location>
</feature>
<keyword evidence="5 8" id="KW-0472">Membrane</keyword>
<dbReference type="EMBL" id="CP119316">
    <property type="protein sequence ID" value="WEK47818.1"/>
    <property type="molecule type" value="Genomic_DNA"/>
</dbReference>